<evidence type="ECO:0000313" key="3">
    <source>
        <dbReference type="EMBL" id="MFC5224336.1"/>
    </source>
</evidence>
<proteinExistence type="predicted"/>
<dbReference type="Pfam" id="PF01740">
    <property type="entry name" value="STAS"/>
    <property type="match status" value="1"/>
</dbReference>
<dbReference type="InterPro" id="IPR036513">
    <property type="entry name" value="STAS_dom_sf"/>
</dbReference>
<dbReference type="RefSeq" id="WP_344645766.1">
    <property type="nucleotide sequence ID" value="NZ_BAAASS010000020.1"/>
</dbReference>
<dbReference type="CDD" id="cd07043">
    <property type="entry name" value="STAS_anti-anti-sigma_factors"/>
    <property type="match status" value="1"/>
</dbReference>
<dbReference type="PROSITE" id="PS50801">
    <property type="entry name" value="STAS"/>
    <property type="match status" value="1"/>
</dbReference>
<feature type="domain" description="STAS" evidence="2">
    <location>
        <begin position="8"/>
        <end position="76"/>
    </location>
</feature>
<comment type="caution">
    <text evidence="3">The sequence shown here is derived from an EMBL/GenBank/DDBJ whole genome shotgun (WGS) entry which is preliminary data.</text>
</comment>
<feature type="region of interest" description="Disordered" evidence="1">
    <location>
        <begin position="73"/>
        <end position="101"/>
    </location>
</feature>
<evidence type="ECO:0000313" key="4">
    <source>
        <dbReference type="Proteomes" id="UP001596156"/>
    </source>
</evidence>
<evidence type="ECO:0000259" key="2">
    <source>
        <dbReference type="PROSITE" id="PS50801"/>
    </source>
</evidence>
<name>A0ABW0D4C6_STRFI</name>
<organism evidence="3 4">
    <name type="scientific">Streptomyces fimbriatus</name>
    <dbReference type="NCBI Taxonomy" id="68197"/>
    <lineage>
        <taxon>Bacteria</taxon>
        <taxon>Bacillati</taxon>
        <taxon>Actinomycetota</taxon>
        <taxon>Actinomycetes</taxon>
        <taxon>Kitasatosporales</taxon>
        <taxon>Streptomycetaceae</taxon>
        <taxon>Streptomyces</taxon>
    </lineage>
</organism>
<dbReference type="Proteomes" id="UP001596156">
    <property type="component" value="Unassembled WGS sequence"/>
</dbReference>
<keyword evidence="4" id="KW-1185">Reference proteome</keyword>
<reference evidence="4" key="1">
    <citation type="journal article" date="2019" name="Int. J. Syst. Evol. Microbiol.">
        <title>The Global Catalogue of Microorganisms (GCM) 10K type strain sequencing project: providing services to taxonomists for standard genome sequencing and annotation.</title>
        <authorList>
            <consortium name="The Broad Institute Genomics Platform"/>
            <consortium name="The Broad Institute Genome Sequencing Center for Infectious Disease"/>
            <person name="Wu L."/>
            <person name="Ma J."/>
        </authorList>
    </citation>
    <scope>NUCLEOTIDE SEQUENCE [LARGE SCALE GENOMIC DNA]</scope>
    <source>
        <strain evidence="4">CCM 8479</strain>
    </source>
</reference>
<accession>A0ABW0D4C6</accession>
<dbReference type="InterPro" id="IPR002645">
    <property type="entry name" value="STAS_dom"/>
</dbReference>
<evidence type="ECO:0000256" key="1">
    <source>
        <dbReference type="SAM" id="MobiDB-lite"/>
    </source>
</evidence>
<sequence length="101" mass="10882">MRRRDTRPLDLHTASQVAGILRPLLLTGGHSALVDLSGVAFTGSTGLTCLIAVYRTARNIGVRPALIAPRERVRHMPAPTGTDRVLHGCPTLDPVSDRPPR</sequence>
<protein>
    <submittedName>
        <fullName evidence="3">STAS domain-containing protein</fullName>
    </submittedName>
</protein>
<dbReference type="Gene3D" id="3.30.750.24">
    <property type="entry name" value="STAS domain"/>
    <property type="match status" value="1"/>
</dbReference>
<dbReference type="EMBL" id="JBHSKL010000008">
    <property type="protein sequence ID" value="MFC5224336.1"/>
    <property type="molecule type" value="Genomic_DNA"/>
</dbReference>
<dbReference type="SUPFAM" id="SSF52091">
    <property type="entry name" value="SpoIIaa-like"/>
    <property type="match status" value="1"/>
</dbReference>
<gene>
    <name evidence="3" type="ORF">ACFPN6_06900</name>
</gene>